<reference evidence="4 6" key="2">
    <citation type="submission" date="2018-08" db="EMBL/GenBank/DDBJ databases">
        <title>Genetic Globetrotter - A new plasmid hitch-hiking vast phylogenetic and geographic distances.</title>
        <authorList>
            <person name="Vollmers J."/>
            <person name="Petersen J."/>
        </authorList>
    </citation>
    <scope>NUCLEOTIDE SEQUENCE [LARGE SCALE GENOMIC DNA]</scope>
    <source>
        <strain evidence="4 6">DSM 26383</strain>
    </source>
</reference>
<dbReference type="STRING" id="540747.SAMN04488031_102419"/>
<dbReference type="AlphaFoldDB" id="A0A0T5PEU7"/>
<evidence type="ECO:0000259" key="1">
    <source>
        <dbReference type="PROSITE" id="PS51201"/>
    </source>
</evidence>
<dbReference type="KEGG" id="rid:RIdsm_05082"/>
<feature type="domain" description="RCK C-terminal" evidence="2">
    <location>
        <begin position="141"/>
        <end position="220"/>
    </location>
</feature>
<dbReference type="InterPro" id="IPR006037">
    <property type="entry name" value="RCK_C"/>
</dbReference>
<name>A0A0T5PEU7_9RHOB</name>
<dbReference type="GO" id="GO:0006813">
    <property type="term" value="P:potassium ion transport"/>
    <property type="evidence" value="ECO:0007669"/>
    <property type="project" value="InterPro"/>
</dbReference>
<gene>
    <name evidence="4" type="primary">ktrA</name>
    <name evidence="4" type="ORF">RIdsm_05082</name>
    <name evidence="3" type="ORF">XM52_00945</name>
</gene>
<dbReference type="Gene3D" id="3.30.70.1450">
    <property type="entry name" value="Regulator of K+ conductance, C-terminal domain"/>
    <property type="match status" value="1"/>
</dbReference>
<evidence type="ECO:0000259" key="2">
    <source>
        <dbReference type="PROSITE" id="PS51202"/>
    </source>
</evidence>
<dbReference type="Pfam" id="PF02080">
    <property type="entry name" value="TrkA_C"/>
    <property type="match status" value="1"/>
</dbReference>
<dbReference type="Proteomes" id="UP000051401">
    <property type="component" value="Unassembled WGS sequence"/>
</dbReference>
<dbReference type="InterPro" id="IPR036721">
    <property type="entry name" value="RCK_C_sf"/>
</dbReference>
<dbReference type="SUPFAM" id="SSF116726">
    <property type="entry name" value="TrkA C-terminal domain-like"/>
    <property type="match status" value="1"/>
</dbReference>
<dbReference type="PANTHER" id="PTHR43833:SF7">
    <property type="entry name" value="KTR SYSTEM POTASSIUM UPTAKE PROTEIN C"/>
    <property type="match status" value="1"/>
</dbReference>
<dbReference type="SUPFAM" id="SSF51735">
    <property type="entry name" value="NAD(P)-binding Rossmann-fold domains"/>
    <property type="match status" value="1"/>
</dbReference>
<accession>A0A0T5PEU7</accession>
<proteinExistence type="predicted"/>
<feature type="domain" description="RCK N-terminal" evidence="1">
    <location>
        <begin position="5"/>
        <end position="122"/>
    </location>
</feature>
<dbReference type="PATRIC" id="fig|540747.5.peg.191"/>
<keyword evidence="5" id="KW-1185">Reference proteome</keyword>
<dbReference type="EMBL" id="CP031598">
    <property type="protein sequence ID" value="QEW29239.1"/>
    <property type="molecule type" value="Genomic_DNA"/>
</dbReference>
<dbReference type="InterPro" id="IPR036291">
    <property type="entry name" value="NAD(P)-bd_dom_sf"/>
</dbReference>
<dbReference type="InterPro" id="IPR050721">
    <property type="entry name" value="Trk_Ktr_HKT_K-transport"/>
</dbReference>
<dbReference type="Proteomes" id="UP000325785">
    <property type="component" value="Chromosome"/>
</dbReference>
<dbReference type="OrthoDB" id="9781411at2"/>
<dbReference type="GO" id="GO:0008324">
    <property type="term" value="F:monoatomic cation transmembrane transporter activity"/>
    <property type="evidence" value="ECO:0007669"/>
    <property type="project" value="InterPro"/>
</dbReference>
<dbReference type="Gene3D" id="3.40.50.720">
    <property type="entry name" value="NAD(P)-binding Rossmann-like Domain"/>
    <property type="match status" value="1"/>
</dbReference>
<evidence type="ECO:0000313" key="5">
    <source>
        <dbReference type="Proteomes" id="UP000051401"/>
    </source>
</evidence>
<dbReference type="InterPro" id="IPR003148">
    <property type="entry name" value="RCK_N"/>
</dbReference>
<organism evidence="3 5">
    <name type="scientific">Roseovarius indicus</name>
    <dbReference type="NCBI Taxonomy" id="540747"/>
    <lineage>
        <taxon>Bacteria</taxon>
        <taxon>Pseudomonadati</taxon>
        <taxon>Pseudomonadota</taxon>
        <taxon>Alphaproteobacteria</taxon>
        <taxon>Rhodobacterales</taxon>
        <taxon>Roseobacteraceae</taxon>
        <taxon>Roseovarius</taxon>
    </lineage>
</organism>
<sequence>MPKETRSFAVLGLGGFGSTVALELARFGNRVIGADLDERKVSRMVPHLHSAIILDATDEAAMREAGIDRYDVALVAIGRDIKASILATMNLRLLGVGTIWSKASDRTHHRILSKLGADRVILPEQEMGRHSAQMLHNPAVQDYVSLGNGFSVVNIIVPEKLDGEAVSALAIGSEHDIRLLGIMRGTEYLEGVGEETLLEQGDKLIMLGRRADLRQFGRRL</sequence>
<dbReference type="Pfam" id="PF02254">
    <property type="entry name" value="TrkA_N"/>
    <property type="match status" value="1"/>
</dbReference>
<reference evidence="3 5" key="1">
    <citation type="submission" date="2015-04" db="EMBL/GenBank/DDBJ databases">
        <title>The draft genome sequence of Roseovarius indicus B108T.</title>
        <authorList>
            <person name="Li G."/>
            <person name="Lai Q."/>
            <person name="Shao Z."/>
            <person name="Yan P."/>
        </authorList>
    </citation>
    <scope>NUCLEOTIDE SEQUENCE [LARGE SCALE GENOMIC DNA]</scope>
    <source>
        <strain evidence="3 5">B108</strain>
    </source>
</reference>
<evidence type="ECO:0000313" key="6">
    <source>
        <dbReference type="Proteomes" id="UP000325785"/>
    </source>
</evidence>
<dbReference type="PROSITE" id="PS51202">
    <property type="entry name" value="RCK_C"/>
    <property type="match status" value="1"/>
</dbReference>
<dbReference type="PANTHER" id="PTHR43833">
    <property type="entry name" value="POTASSIUM CHANNEL PROTEIN 2-RELATED-RELATED"/>
    <property type="match status" value="1"/>
</dbReference>
<dbReference type="PROSITE" id="PS51201">
    <property type="entry name" value="RCK_N"/>
    <property type="match status" value="1"/>
</dbReference>
<dbReference type="EMBL" id="LAXI01000001">
    <property type="protein sequence ID" value="KRS19444.1"/>
    <property type="molecule type" value="Genomic_DNA"/>
</dbReference>
<evidence type="ECO:0000313" key="3">
    <source>
        <dbReference type="EMBL" id="KRS19444.1"/>
    </source>
</evidence>
<dbReference type="RefSeq" id="WP_057812343.1">
    <property type="nucleotide sequence ID" value="NZ_CP031598.1"/>
</dbReference>
<protein>
    <submittedName>
        <fullName evidence="4">Ktr system potassium uptake protein A</fullName>
    </submittedName>
    <submittedName>
        <fullName evidence="3">Potassium transporter KtrA</fullName>
    </submittedName>
</protein>
<evidence type="ECO:0000313" key="4">
    <source>
        <dbReference type="EMBL" id="QEW29239.1"/>
    </source>
</evidence>